<dbReference type="Gene3D" id="3.30.40.10">
    <property type="entry name" value="Zinc/RING finger domain, C3HC4 (zinc finger)"/>
    <property type="match status" value="1"/>
</dbReference>
<gene>
    <name evidence="2" type="ORF">IEQ31_35565</name>
</gene>
<dbReference type="RefSeq" id="WP_191055551.1">
    <property type="nucleotide sequence ID" value="NZ_JACXRZ010000053.1"/>
</dbReference>
<dbReference type="Proteomes" id="UP000653231">
    <property type="component" value="Unassembled WGS sequence"/>
</dbReference>
<sequence length="884" mass="95281">MDRLAESLLRQRLVAPDLLVPAVLAPAAERKAAVAGPGSSGRSSRSSRRARPLAAVADGVVALEADLLQLGHVLSAPLRARLAELDAGDLGQAGRALVSALSAQLGGHVVHTPLFRRFPESVPADTAELFVRRVFSVLLQWPEQPCVLCGEVAAVHPVSPCAHLVCRTCWDGADYSACPICHRRIDPGDPFLRPADDVYAPAIRWSGRVPETLTLLGLCDDPAARARDLLGPLLSRQAAPRAEDRAVVAEIVDRFWPESAGWLPEKIPARETRAVVLATAVRHGDLALLTAHADTATDVLRLLHVLMGGDPGLRAHPPRRTSLSRPVRRALLAALDRQALPYLIEDLHRYPAQWRHMAEVLHPHEFHRRHPDAALAFAVLRGTPLRKGTPMADVLLERAAAHGDLLSFDGVRLRARTFAGRFEDALRTDPREALALLTRRPGELLRRTADLARRLPAADLAEALRAAAPHVSPAVLIATLGQLRTPPGGTRMFLPRGGAARIWAEPDVREELAPETVAALSAVLTGEVLRRAAALPPVGTALLDEELTDLLAPEAERSASASLVRLPRGSVRPLPGGERIRLFLHWAEPADRVVDLDLSVAVFDARWTFAGLCDYTHLRLGGNAAVHSGDLTSAPKPLGASEFVDLDVTALRAMGGRYVVPVVFSYNDVPFDELARGFAGFMDDPDGLFDPLAVRQRFDLTGPAKILVPLVADLWSRTMRWVDLNVSAFGGFHNVYEHEEQLARLGAAAEDAYGLGERVTLWEVACWHAAARAREVVVRHRDGAVSRHARRPGEDAAAFASRLGVRQGAGPAAEAGAAEAGLAVVLEDVVLEDDVRVSEGAQVYALHPASLDPAAIRPLDASDLVGMLAPRRADPAGDNRLRAH</sequence>
<dbReference type="NCBIfam" id="NF041916">
    <property type="entry name" value="RING_SCO0854"/>
    <property type="match status" value="1"/>
</dbReference>
<protein>
    <recommendedName>
        <fullName evidence="1">RING-type domain-containing protein</fullName>
    </recommendedName>
</protein>
<feature type="domain" description="RING-type" evidence="1">
    <location>
        <begin position="146"/>
        <end position="182"/>
    </location>
</feature>
<dbReference type="SUPFAM" id="SSF57850">
    <property type="entry name" value="RING/U-box"/>
    <property type="match status" value="1"/>
</dbReference>
<name>A0ABR8LC64_9ACTN</name>
<dbReference type="PANTHER" id="PTHR32097:SF18">
    <property type="entry name" value="RING-TYPE DOMAIN-CONTAINING PROTEIN"/>
    <property type="match status" value="1"/>
</dbReference>
<comment type="caution">
    <text evidence="2">The sequence shown here is derived from an EMBL/GenBank/DDBJ whole genome shotgun (WGS) entry which is preliminary data.</text>
</comment>
<keyword evidence="3" id="KW-1185">Reference proteome</keyword>
<evidence type="ECO:0000313" key="3">
    <source>
        <dbReference type="Proteomes" id="UP000653231"/>
    </source>
</evidence>
<dbReference type="InterPro" id="IPR013083">
    <property type="entry name" value="Znf_RING/FYVE/PHD"/>
</dbReference>
<dbReference type="EMBL" id="JACXRZ010000053">
    <property type="protein sequence ID" value="MBD3148460.1"/>
    <property type="molecule type" value="Genomic_DNA"/>
</dbReference>
<evidence type="ECO:0000259" key="1">
    <source>
        <dbReference type="PROSITE" id="PS50089"/>
    </source>
</evidence>
<dbReference type="CDD" id="cd06974">
    <property type="entry name" value="TerD_like"/>
    <property type="match status" value="1"/>
</dbReference>
<dbReference type="PANTHER" id="PTHR32097">
    <property type="entry name" value="CAMP-BINDING PROTEIN 1-RELATED"/>
    <property type="match status" value="1"/>
</dbReference>
<organism evidence="2 3">
    <name type="scientific">Microbispora bryophytorum subsp. camponoti</name>
    <dbReference type="NCBI Taxonomy" id="1677852"/>
    <lineage>
        <taxon>Bacteria</taxon>
        <taxon>Bacillati</taxon>
        <taxon>Actinomycetota</taxon>
        <taxon>Actinomycetes</taxon>
        <taxon>Streptosporangiales</taxon>
        <taxon>Streptosporangiaceae</taxon>
        <taxon>Microbispora</taxon>
    </lineage>
</organism>
<accession>A0ABR8LC64</accession>
<proteinExistence type="predicted"/>
<reference evidence="2 3" key="1">
    <citation type="submission" date="2020-09" db="EMBL/GenBank/DDBJ databases">
        <title>Actinomycete isolated from the Camponotus japonicus Mayr.</title>
        <authorList>
            <person name="Gong X."/>
        </authorList>
    </citation>
    <scope>NUCLEOTIDE SEQUENCE [LARGE SCALE GENOMIC DNA]</scope>
    <source>
        <strain evidence="2 3">2C-HV3</strain>
    </source>
</reference>
<dbReference type="InterPro" id="IPR051324">
    <property type="entry name" value="Stress/Tellurium_Resist"/>
</dbReference>
<dbReference type="InterPro" id="IPR003325">
    <property type="entry name" value="TerD"/>
</dbReference>
<dbReference type="PROSITE" id="PS50089">
    <property type="entry name" value="ZF_RING_2"/>
    <property type="match status" value="1"/>
</dbReference>
<dbReference type="Pfam" id="PF14447">
    <property type="entry name" value="Prok-RING_4"/>
    <property type="match status" value="1"/>
</dbReference>
<evidence type="ECO:0000313" key="2">
    <source>
        <dbReference type="EMBL" id="MBD3148460.1"/>
    </source>
</evidence>
<dbReference type="InterPro" id="IPR001841">
    <property type="entry name" value="Znf_RING"/>
</dbReference>